<reference evidence="2" key="2">
    <citation type="submission" date="2015-01" db="EMBL/GenBank/DDBJ databases">
        <title>Evolutionary Origins and Diversification of the Mycorrhizal Mutualists.</title>
        <authorList>
            <consortium name="DOE Joint Genome Institute"/>
            <consortium name="Mycorrhizal Genomics Consortium"/>
            <person name="Kohler A."/>
            <person name="Kuo A."/>
            <person name="Nagy L.G."/>
            <person name="Floudas D."/>
            <person name="Copeland A."/>
            <person name="Barry K.W."/>
            <person name="Cichocki N."/>
            <person name="Veneault-Fourrey C."/>
            <person name="LaButti K."/>
            <person name="Lindquist E.A."/>
            <person name="Lipzen A."/>
            <person name="Lundell T."/>
            <person name="Morin E."/>
            <person name="Murat C."/>
            <person name="Riley R."/>
            <person name="Ohm R."/>
            <person name="Sun H."/>
            <person name="Tunlid A."/>
            <person name="Henrissat B."/>
            <person name="Grigoriev I.V."/>
            <person name="Hibbett D.S."/>
            <person name="Martin F."/>
        </authorList>
    </citation>
    <scope>NUCLEOTIDE SEQUENCE [LARGE SCALE GENOMIC DNA]</scope>
    <source>
        <strain evidence="2">LaAM-08-1</strain>
    </source>
</reference>
<keyword evidence="2" id="KW-1185">Reference proteome</keyword>
<name>A0A0C9XGI8_9AGAR</name>
<reference evidence="1 2" key="1">
    <citation type="submission" date="2014-04" db="EMBL/GenBank/DDBJ databases">
        <authorList>
            <consortium name="DOE Joint Genome Institute"/>
            <person name="Kuo A."/>
            <person name="Kohler A."/>
            <person name="Nagy L.G."/>
            <person name="Floudas D."/>
            <person name="Copeland A."/>
            <person name="Barry K.W."/>
            <person name="Cichocki N."/>
            <person name="Veneault-Fourrey C."/>
            <person name="LaButti K."/>
            <person name="Lindquist E.A."/>
            <person name="Lipzen A."/>
            <person name="Lundell T."/>
            <person name="Morin E."/>
            <person name="Murat C."/>
            <person name="Sun H."/>
            <person name="Tunlid A."/>
            <person name="Henrissat B."/>
            <person name="Grigoriev I.V."/>
            <person name="Hibbett D.S."/>
            <person name="Martin F."/>
            <person name="Nordberg H.P."/>
            <person name="Cantor M.N."/>
            <person name="Hua S.X."/>
        </authorList>
    </citation>
    <scope>NUCLEOTIDE SEQUENCE [LARGE SCALE GENOMIC DNA]</scope>
    <source>
        <strain evidence="1 2">LaAM-08-1</strain>
    </source>
</reference>
<dbReference type="HOGENOM" id="CLU_2133892_0_0_1"/>
<dbReference type="AlphaFoldDB" id="A0A0C9XGI8"/>
<evidence type="ECO:0000313" key="2">
    <source>
        <dbReference type="Proteomes" id="UP000054477"/>
    </source>
</evidence>
<organism evidence="1 2">
    <name type="scientific">Laccaria amethystina LaAM-08-1</name>
    <dbReference type="NCBI Taxonomy" id="1095629"/>
    <lineage>
        <taxon>Eukaryota</taxon>
        <taxon>Fungi</taxon>
        <taxon>Dikarya</taxon>
        <taxon>Basidiomycota</taxon>
        <taxon>Agaricomycotina</taxon>
        <taxon>Agaricomycetes</taxon>
        <taxon>Agaricomycetidae</taxon>
        <taxon>Agaricales</taxon>
        <taxon>Agaricineae</taxon>
        <taxon>Hydnangiaceae</taxon>
        <taxon>Laccaria</taxon>
    </lineage>
</organism>
<evidence type="ECO:0000313" key="1">
    <source>
        <dbReference type="EMBL" id="KIJ96801.1"/>
    </source>
</evidence>
<dbReference type="Proteomes" id="UP000054477">
    <property type="component" value="Unassembled WGS sequence"/>
</dbReference>
<gene>
    <name evidence="1" type="ORF">K443DRAFT_124306</name>
</gene>
<sequence>MAQENATCHMFINSALECIIRNKGKDPVIEKRKEKDGVKAAVNFLLLMHKDCRAWQKFKSLKKTLSTSGKSSCPTLPPMPSVMSILSPMQTVGILERKLSCLVDKRLRHILIT</sequence>
<accession>A0A0C9XGI8</accession>
<dbReference type="EMBL" id="KN838710">
    <property type="protein sequence ID" value="KIJ96801.1"/>
    <property type="molecule type" value="Genomic_DNA"/>
</dbReference>
<proteinExistence type="predicted"/>
<protein>
    <submittedName>
        <fullName evidence="1">Uncharacterized protein</fullName>
    </submittedName>
</protein>